<organism evidence="2 3">
    <name type="scientific">Pseudodesulfovibrio mercurii</name>
    <dbReference type="NCBI Taxonomy" id="641491"/>
    <lineage>
        <taxon>Bacteria</taxon>
        <taxon>Pseudomonadati</taxon>
        <taxon>Thermodesulfobacteriota</taxon>
        <taxon>Desulfovibrionia</taxon>
        <taxon>Desulfovibrionales</taxon>
        <taxon>Desulfovibrionaceae</taxon>
    </lineage>
</organism>
<feature type="signal peptide" evidence="1">
    <location>
        <begin position="1"/>
        <end position="23"/>
    </location>
</feature>
<name>F0JJX1_9BACT</name>
<dbReference type="HOGENOM" id="CLU_1259747_0_0_7"/>
<dbReference type="eggNOG" id="ENOG5031829">
    <property type="taxonomic scope" value="Bacteria"/>
</dbReference>
<protein>
    <recommendedName>
        <fullName evidence="4">Tetratricopeptide repeat protein</fullName>
    </recommendedName>
</protein>
<dbReference type="RefSeq" id="WP_014323644.1">
    <property type="nucleotide sequence ID" value="NC_016803.1"/>
</dbReference>
<accession>F0JJX1</accession>
<dbReference type="STRING" id="641491.DND132_3017"/>
<keyword evidence="1" id="KW-0732">Signal</keyword>
<dbReference type="SUPFAM" id="SSF48452">
    <property type="entry name" value="TPR-like"/>
    <property type="match status" value="1"/>
</dbReference>
<dbReference type="Gene3D" id="1.25.40.10">
    <property type="entry name" value="Tetratricopeptide repeat domain"/>
    <property type="match status" value="1"/>
</dbReference>
<dbReference type="SMR" id="F0JJX1"/>
<proteinExistence type="predicted"/>
<evidence type="ECO:0000313" key="3">
    <source>
        <dbReference type="Proteomes" id="UP000007845"/>
    </source>
</evidence>
<dbReference type="Proteomes" id="UP000007845">
    <property type="component" value="Chromosome"/>
</dbReference>
<evidence type="ECO:0008006" key="4">
    <source>
        <dbReference type="Google" id="ProtNLM"/>
    </source>
</evidence>
<feature type="chain" id="PRO_5003253716" description="Tetratricopeptide repeat protein" evidence="1">
    <location>
        <begin position="24"/>
        <end position="219"/>
    </location>
</feature>
<dbReference type="AlphaFoldDB" id="F0JJX1"/>
<dbReference type="OrthoDB" id="5460369at2"/>
<dbReference type="KEGG" id="ddn:DND132_3017"/>
<dbReference type="EMBL" id="CP003220">
    <property type="protein sequence ID" value="EGB16220.1"/>
    <property type="molecule type" value="Genomic_DNA"/>
</dbReference>
<sequence length="219" mass="24342" precursor="true">MRKQLTAITVIVLLMAAALPALADSVTLGDRYFQRAWRVYVTRNNAKAIEYFKGSAKAYGEALTQEPRGRTMNFQSSLDKAGIAMYFAGEYDLCIKTLNEAMGDKDKIWDAALFIALAQGRKGDQEATLKAFDKFLDANSSQRLITSEMARVLPGVKQGTIALKDAIDAIEKETQHQFVENVARYNGRPGLIPATDACGGAYWWRKNSTPCTRNALRFE</sequence>
<reference evidence="2 3" key="1">
    <citation type="journal article" date="2011" name="J. Bacteriol.">
        <title>Genome sequence of the mercury-methylating strain Desulfovibrio desulfuricans ND132.</title>
        <authorList>
            <person name="Brown S.D."/>
            <person name="Gilmour C.C."/>
            <person name="Kucken A.M."/>
            <person name="Wall J.D."/>
            <person name="Elias D.A."/>
            <person name="Brandt C.C."/>
            <person name="Podar M."/>
            <person name="Chertkov O."/>
            <person name="Held B."/>
            <person name="Bruce D.C."/>
            <person name="Detter J.C."/>
            <person name="Tapia R."/>
            <person name="Han C.S."/>
            <person name="Goodwin L.A."/>
            <person name="Cheng J.F."/>
            <person name="Pitluck S."/>
            <person name="Woyke T."/>
            <person name="Mikhailova N."/>
            <person name="Ivanova N.N."/>
            <person name="Han J."/>
            <person name="Lucas S."/>
            <person name="Lapidus A.L."/>
            <person name="Land M.L."/>
            <person name="Hauser L.J."/>
            <person name="Palumbo A.V."/>
        </authorList>
    </citation>
    <scope>NUCLEOTIDE SEQUENCE [LARGE SCALE GENOMIC DNA]</scope>
    <source>
        <strain evidence="2 3">ND132</strain>
    </source>
</reference>
<dbReference type="InterPro" id="IPR011990">
    <property type="entry name" value="TPR-like_helical_dom_sf"/>
</dbReference>
<evidence type="ECO:0000256" key="1">
    <source>
        <dbReference type="SAM" id="SignalP"/>
    </source>
</evidence>
<keyword evidence="3" id="KW-1185">Reference proteome</keyword>
<evidence type="ECO:0000313" key="2">
    <source>
        <dbReference type="EMBL" id="EGB16220.1"/>
    </source>
</evidence>
<gene>
    <name evidence="2" type="ORF">DND132_3017</name>
</gene>